<dbReference type="InterPro" id="IPR015867">
    <property type="entry name" value="N-reg_PII/ATP_PRibTrfase_C"/>
</dbReference>
<dbReference type="Proteomes" id="UP000595101">
    <property type="component" value="Chromosome"/>
</dbReference>
<accession>A0A7T2PHQ2</accession>
<dbReference type="InterPro" id="IPR003793">
    <property type="entry name" value="UPF0166"/>
</dbReference>
<dbReference type="Gene3D" id="3.30.70.120">
    <property type="match status" value="1"/>
</dbReference>
<dbReference type="RefSeq" id="WP_197930291.1">
    <property type="nucleotide sequence ID" value="NZ_CP065745.1"/>
</dbReference>
<dbReference type="AlphaFoldDB" id="A0A7T2PHQ2"/>
<proteinExistence type="inferred from homology"/>
<dbReference type="SUPFAM" id="SSF54913">
    <property type="entry name" value="GlnB-like"/>
    <property type="match status" value="1"/>
</dbReference>
<sequence length="109" mass="12261">MKGYQLTFYTRQDRSIQGKPLAQWLVEQAKNLGIQGATLLAANEGLGHDRRLHSAHFFELSDQPLEVTLAVTESEVNLMFDALKNNNTSVFYTLIPIEFGMSGERDSDN</sequence>
<dbReference type="Pfam" id="PF02641">
    <property type="entry name" value="DUF190"/>
    <property type="match status" value="1"/>
</dbReference>
<reference evidence="2 3" key="1">
    <citation type="submission" date="2020-12" db="EMBL/GenBank/DDBJ databases">
        <title>FDA dAtabase for Regulatory Grade micrObial Sequences (FDA-ARGOS): Supporting development and validation of Infectious Disease Dx tests.</title>
        <authorList>
            <person name="Sproer C."/>
            <person name="Gronow S."/>
            <person name="Severitt S."/>
            <person name="Schroder I."/>
            <person name="Tallon L."/>
            <person name="Sadzewicz L."/>
            <person name="Zhao X."/>
            <person name="Boylan J."/>
            <person name="Ott S."/>
            <person name="Bowen H."/>
            <person name="Vavikolanu K."/>
            <person name="Mehta A."/>
            <person name="Aluvathingal J."/>
            <person name="Nadendla S."/>
            <person name="Lowell S."/>
            <person name="Myers T."/>
            <person name="Yan Y."/>
            <person name="Sichtig H."/>
        </authorList>
    </citation>
    <scope>NUCLEOTIDE SEQUENCE [LARGE SCALE GENOMIC DNA]</scope>
    <source>
        <strain evidence="2 3">FDAARGOS_933</strain>
    </source>
</reference>
<dbReference type="KEGG" id="aall:I6G90_06220"/>
<dbReference type="InterPro" id="IPR011322">
    <property type="entry name" value="N-reg_PII-like_a/b"/>
</dbReference>
<protein>
    <submittedName>
        <fullName evidence="2">DUF190 domain-containing protein</fullName>
    </submittedName>
</protein>
<evidence type="ECO:0000313" key="3">
    <source>
        <dbReference type="Proteomes" id="UP000595101"/>
    </source>
</evidence>
<organism evidence="2 3">
    <name type="scientific">Aeromonas allosaccharophila</name>
    <dbReference type="NCBI Taxonomy" id="656"/>
    <lineage>
        <taxon>Bacteria</taxon>
        <taxon>Pseudomonadati</taxon>
        <taxon>Pseudomonadota</taxon>
        <taxon>Gammaproteobacteria</taxon>
        <taxon>Aeromonadales</taxon>
        <taxon>Aeromonadaceae</taxon>
        <taxon>Aeromonas</taxon>
    </lineage>
</organism>
<gene>
    <name evidence="2" type="ORF">I6G90_06220</name>
</gene>
<dbReference type="GeneID" id="60785184"/>
<evidence type="ECO:0000313" key="2">
    <source>
        <dbReference type="EMBL" id="QPR56014.1"/>
    </source>
</evidence>
<evidence type="ECO:0000256" key="1">
    <source>
        <dbReference type="ARBA" id="ARBA00010554"/>
    </source>
</evidence>
<comment type="similarity">
    <text evidence="1">Belongs to the UPF0166 family.</text>
</comment>
<dbReference type="EMBL" id="CP065745">
    <property type="protein sequence ID" value="QPR56014.1"/>
    <property type="molecule type" value="Genomic_DNA"/>
</dbReference>
<name>A0A7T2PHQ2_9GAMM</name>